<comment type="catalytic activity">
    <reaction evidence="3">
        <text>3'-dephospho-CoA + ATP = ADP + CoA + H(+)</text>
        <dbReference type="Rhea" id="RHEA:18245"/>
        <dbReference type="ChEBI" id="CHEBI:15378"/>
        <dbReference type="ChEBI" id="CHEBI:30616"/>
        <dbReference type="ChEBI" id="CHEBI:57287"/>
        <dbReference type="ChEBI" id="CHEBI:57328"/>
        <dbReference type="ChEBI" id="CHEBI:456216"/>
        <dbReference type="EC" id="2.7.1.24"/>
    </reaction>
</comment>
<proteinExistence type="inferred from homology"/>
<feature type="region of interest" description="Disordered" evidence="5">
    <location>
        <begin position="303"/>
        <end position="343"/>
    </location>
</feature>
<gene>
    <name evidence="3 6" type="primary">coaE</name>
    <name evidence="6" type="ORF">GCM10022261_29870</name>
</gene>
<feature type="region of interest" description="Disordered" evidence="5">
    <location>
        <begin position="252"/>
        <end position="274"/>
    </location>
</feature>
<keyword evidence="3 6" id="KW-0418">Kinase</keyword>
<evidence type="ECO:0000313" key="6">
    <source>
        <dbReference type="EMBL" id="GAA4285456.1"/>
    </source>
</evidence>
<dbReference type="PROSITE" id="PS51219">
    <property type="entry name" value="DPCK"/>
    <property type="match status" value="1"/>
</dbReference>
<keyword evidence="3" id="KW-0808">Transferase</keyword>
<comment type="caution">
    <text evidence="6">The sequence shown here is derived from an EMBL/GenBank/DDBJ whole genome shotgun (WGS) entry which is preliminary data.</text>
</comment>
<dbReference type="Proteomes" id="UP001501586">
    <property type="component" value="Unassembled WGS sequence"/>
</dbReference>
<keyword evidence="2 3" id="KW-0067">ATP-binding</keyword>
<evidence type="ECO:0000313" key="7">
    <source>
        <dbReference type="Proteomes" id="UP001501586"/>
    </source>
</evidence>
<feature type="binding site" evidence="3">
    <location>
        <begin position="11"/>
        <end position="16"/>
    </location>
    <ligand>
        <name>ATP</name>
        <dbReference type="ChEBI" id="CHEBI:30616"/>
    </ligand>
</feature>
<evidence type="ECO:0000256" key="1">
    <source>
        <dbReference type="ARBA" id="ARBA00022741"/>
    </source>
</evidence>
<evidence type="ECO:0000256" key="4">
    <source>
        <dbReference type="NCBIfam" id="TIGR00152"/>
    </source>
</evidence>
<keyword evidence="7" id="KW-1185">Reference proteome</keyword>
<dbReference type="HAMAP" id="MF_00376">
    <property type="entry name" value="Dephospho_CoA_kinase"/>
    <property type="match status" value="1"/>
</dbReference>
<evidence type="ECO:0000256" key="5">
    <source>
        <dbReference type="SAM" id="MobiDB-lite"/>
    </source>
</evidence>
<dbReference type="NCBIfam" id="NF002879">
    <property type="entry name" value="PRK03333.1"/>
    <property type="match status" value="1"/>
</dbReference>
<protein>
    <recommendedName>
        <fullName evidence="3 4">Dephospho-CoA kinase</fullName>
        <ecNumber evidence="3 4">2.7.1.24</ecNumber>
    </recommendedName>
    <alternativeName>
        <fullName evidence="3">Dephosphocoenzyme A kinase</fullName>
    </alternativeName>
</protein>
<keyword evidence="3" id="KW-0963">Cytoplasm</keyword>
<comment type="pathway">
    <text evidence="3">Cofactor biosynthesis; coenzyme A biosynthesis; CoA from (R)-pantothenate: step 5/5.</text>
</comment>
<dbReference type="PANTHER" id="PTHR10695">
    <property type="entry name" value="DEPHOSPHO-COA KINASE-RELATED"/>
    <property type="match status" value="1"/>
</dbReference>
<keyword evidence="3" id="KW-0173">Coenzyme A biosynthesis</keyword>
<evidence type="ECO:0000256" key="3">
    <source>
        <dbReference type="HAMAP-Rule" id="MF_00376"/>
    </source>
</evidence>
<dbReference type="EC" id="2.7.1.24" evidence="3 4"/>
<comment type="similarity">
    <text evidence="3">Belongs to the CoaE family.</text>
</comment>
<evidence type="ECO:0000256" key="2">
    <source>
        <dbReference type="ARBA" id="ARBA00022840"/>
    </source>
</evidence>
<comment type="subcellular location">
    <subcellularLocation>
        <location evidence="3">Cytoplasm</location>
    </subcellularLocation>
</comment>
<dbReference type="EMBL" id="BAABAZ010000012">
    <property type="protein sequence ID" value="GAA4285456.1"/>
    <property type="molecule type" value="Genomic_DNA"/>
</dbReference>
<organism evidence="6 7">
    <name type="scientific">Brevibacterium daeguense</name>
    <dbReference type="NCBI Taxonomy" id="909936"/>
    <lineage>
        <taxon>Bacteria</taxon>
        <taxon>Bacillati</taxon>
        <taxon>Actinomycetota</taxon>
        <taxon>Actinomycetes</taxon>
        <taxon>Micrococcales</taxon>
        <taxon>Brevibacteriaceae</taxon>
        <taxon>Brevibacterium</taxon>
    </lineage>
</organism>
<sequence>MLRIGLTGGIGAGKSTVAQLFRDHGAAVIDADVIAREVVEPGSPALSQLAEAFGVDVVAPDGTLQRTRLAEIAFADPDSTARLNGIMHPAIRQRTEYWYERYADRQVVVHDVPLLVENGMSRIYHLAVLVDVSAETRIERLTTSRGMDEADARRRIAAQASDQQRYEACDVVLDNHGSPADLAAAFEQVWSGRISPFAENLDGRCPAAAGGCGLPEHPVSAVHRAGRTRERIETWLRLGGCEQVPVELLPAAPAPDRSVRGSAEPTGAEQAPGAEAPTVICVRAERDQLPAVQGALSAAGFPAADRSASGADPAPGDSGHRAEGAEHRSADPCNPARVLVTVG</sequence>
<dbReference type="RefSeq" id="WP_236863294.1">
    <property type="nucleotide sequence ID" value="NZ_BAABAZ010000012.1"/>
</dbReference>
<dbReference type="InterPro" id="IPR001977">
    <property type="entry name" value="Depp_CoAkinase"/>
</dbReference>
<reference evidence="7" key="1">
    <citation type="journal article" date="2019" name="Int. J. Syst. Evol. Microbiol.">
        <title>The Global Catalogue of Microorganisms (GCM) 10K type strain sequencing project: providing services to taxonomists for standard genome sequencing and annotation.</title>
        <authorList>
            <consortium name="The Broad Institute Genomics Platform"/>
            <consortium name="The Broad Institute Genome Sequencing Center for Infectious Disease"/>
            <person name="Wu L."/>
            <person name="Ma J."/>
        </authorList>
    </citation>
    <scope>NUCLEOTIDE SEQUENCE [LARGE SCALE GENOMIC DNA]</scope>
    <source>
        <strain evidence="7">JCM 17458</strain>
    </source>
</reference>
<dbReference type="CDD" id="cd02022">
    <property type="entry name" value="DPCK"/>
    <property type="match status" value="1"/>
</dbReference>
<dbReference type="InterPro" id="IPR027417">
    <property type="entry name" value="P-loop_NTPase"/>
</dbReference>
<dbReference type="SUPFAM" id="SSF52540">
    <property type="entry name" value="P-loop containing nucleoside triphosphate hydrolases"/>
    <property type="match status" value="1"/>
</dbReference>
<name>A0ABP8EN78_9MICO</name>
<dbReference type="Pfam" id="PF01121">
    <property type="entry name" value="CoaE"/>
    <property type="match status" value="1"/>
</dbReference>
<dbReference type="NCBIfam" id="TIGR00152">
    <property type="entry name" value="dephospho-CoA kinase"/>
    <property type="match status" value="1"/>
</dbReference>
<dbReference type="Gene3D" id="3.40.50.300">
    <property type="entry name" value="P-loop containing nucleotide triphosphate hydrolases"/>
    <property type="match status" value="1"/>
</dbReference>
<comment type="function">
    <text evidence="3">Catalyzes the phosphorylation of the 3'-hydroxyl group of dephosphocoenzyme A to form coenzyme A.</text>
</comment>
<dbReference type="PANTHER" id="PTHR10695:SF46">
    <property type="entry name" value="BIFUNCTIONAL COENZYME A SYNTHASE-RELATED"/>
    <property type="match status" value="1"/>
</dbReference>
<dbReference type="GO" id="GO:0016301">
    <property type="term" value="F:kinase activity"/>
    <property type="evidence" value="ECO:0007669"/>
    <property type="project" value="UniProtKB-KW"/>
</dbReference>
<accession>A0ABP8EN78</accession>
<feature type="compositionally biased region" description="Basic and acidic residues" evidence="5">
    <location>
        <begin position="318"/>
        <end position="330"/>
    </location>
</feature>
<keyword evidence="1 3" id="KW-0547">Nucleotide-binding</keyword>